<gene>
    <name evidence="4" type="ORF">M408DRAFT_333239</name>
</gene>
<feature type="domain" description="DUF7923" evidence="2">
    <location>
        <begin position="91"/>
        <end position="270"/>
    </location>
</feature>
<feature type="region of interest" description="Disordered" evidence="1">
    <location>
        <begin position="300"/>
        <end position="335"/>
    </location>
</feature>
<dbReference type="OrthoDB" id="2270193at2759"/>
<evidence type="ECO:0000256" key="1">
    <source>
        <dbReference type="SAM" id="MobiDB-lite"/>
    </source>
</evidence>
<dbReference type="Pfam" id="PF25540">
    <property type="entry name" value="DUF7923"/>
    <property type="match status" value="1"/>
</dbReference>
<dbReference type="PANTHER" id="PTHR37543:SF1">
    <property type="entry name" value="CCCH ZINC FINGER DNA BINDING PROTEIN (AFU_ORTHOLOGUE AFUA_5G12760)"/>
    <property type="match status" value="1"/>
</dbReference>
<dbReference type="STRING" id="933852.A0A0C2WWQ8"/>
<dbReference type="AlphaFoldDB" id="A0A0C2WWQ8"/>
<dbReference type="InterPro" id="IPR057654">
    <property type="entry name" value="Znf-CCCH_tandem"/>
</dbReference>
<dbReference type="Proteomes" id="UP000054097">
    <property type="component" value="Unassembled WGS sequence"/>
</dbReference>
<dbReference type="InterPro" id="IPR057683">
    <property type="entry name" value="DUF7923"/>
</dbReference>
<accession>A0A0C2WWQ8</accession>
<protein>
    <recommendedName>
        <fullName evidence="6">C3H1-type domain-containing protein</fullName>
    </recommendedName>
</protein>
<evidence type="ECO:0000259" key="2">
    <source>
        <dbReference type="Pfam" id="PF25540"/>
    </source>
</evidence>
<dbReference type="Pfam" id="PF25543">
    <property type="entry name" value="zf-CCCH_tandem"/>
    <property type="match status" value="1"/>
</dbReference>
<evidence type="ECO:0008006" key="6">
    <source>
        <dbReference type="Google" id="ProtNLM"/>
    </source>
</evidence>
<reference evidence="4 5" key="1">
    <citation type="submission" date="2014-04" db="EMBL/GenBank/DDBJ databases">
        <authorList>
            <consortium name="DOE Joint Genome Institute"/>
            <person name="Kuo A."/>
            <person name="Zuccaro A."/>
            <person name="Kohler A."/>
            <person name="Nagy L.G."/>
            <person name="Floudas D."/>
            <person name="Copeland A."/>
            <person name="Barry K.W."/>
            <person name="Cichocki N."/>
            <person name="Veneault-Fourrey C."/>
            <person name="LaButti K."/>
            <person name="Lindquist E.A."/>
            <person name="Lipzen A."/>
            <person name="Lundell T."/>
            <person name="Morin E."/>
            <person name="Murat C."/>
            <person name="Sun H."/>
            <person name="Tunlid A."/>
            <person name="Henrissat B."/>
            <person name="Grigoriev I.V."/>
            <person name="Hibbett D.S."/>
            <person name="Martin F."/>
            <person name="Nordberg H.P."/>
            <person name="Cantor M.N."/>
            <person name="Hua S.X."/>
        </authorList>
    </citation>
    <scope>NUCLEOTIDE SEQUENCE [LARGE SCALE GENOMIC DNA]</scope>
    <source>
        <strain evidence="4 5">MAFF 305830</strain>
    </source>
</reference>
<evidence type="ECO:0000259" key="3">
    <source>
        <dbReference type="Pfam" id="PF25543"/>
    </source>
</evidence>
<feature type="domain" description="Tandem CCCH zinc finger" evidence="3">
    <location>
        <begin position="374"/>
        <end position="423"/>
    </location>
</feature>
<organism evidence="4 5">
    <name type="scientific">Serendipita vermifera MAFF 305830</name>
    <dbReference type="NCBI Taxonomy" id="933852"/>
    <lineage>
        <taxon>Eukaryota</taxon>
        <taxon>Fungi</taxon>
        <taxon>Dikarya</taxon>
        <taxon>Basidiomycota</taxon>
        <taxon>Agaricomycotina</taxon>
        <taxon>Agaricomycetes</taxon>
        <taxon>Sebacinales</taxon>
        <taxon>Serendipitaceae</taxon>
        <taxon>Serendipita</taxon>
    </lineage>
</organism>
<sequence>MQETPMKEESSADILQQWRDKRSQEEGLFLRILQENEKLKSILEDINVQNFSMKSTIRILQQDKERQESLTAELYTKLAESANAIKRKEPDRNLVWSLIDGDGYVFLPELLKKGEAGGRDAALMLRDGIAQYLAKLPDSPSNPVMWAMIFLSKERLEAVLSRTETCSVENFKLFVKGFSKAHPLFSFIEVGASKEAADYKIREHLNKLVGNRQMYKILVGVDHDNGYGAALSAELTAGHENRLVLLKAHDIVATEIAALGLPTAEIPGLFMNEKLVIKAISPKVGYSYAIMASPEVTGAAEKGSPGSTVAKLPASKGPPPGLAKPSVWKRDSSPRDPPPCNLFYLTGNCQHMDYDCEYGHKYVLSEAERKQLALGAQQQPCKFANKDQECWIEHCIYGHKCPRGPLCSFYAAKTCKFEGKGMHTR</sequence>
<dbReference type="HOGENOM" id="CLU_031811_1_0_1"/>
<keyword evidence="5" id="KW-1185">Reference proteome</keyword>
<reference evidence="5" key="2">
    <citation type="submission" date="2015-01" db="EMBL/GenBank/DDBJ databases">
        <title>Evolutionary Origins and Diversification of the Mycorrhizal Mutualists.</title>
        <authorList>
            <consortium name="DOE Joint Genome Institute"/>
            <consortium name="Mycorrhizal Genomics Consortium"/>
            <person name="Kohler A."/>
            <person name="Kuo A."/>
            <person name="Nagy L.G."/>
            <person name="Floudas D."/>
            <person name="Copeland A."/>
            <person name="Barry K.W."/>
            <person name="Cichocki N."/>
            <person name="Veneault-Fourrey C."/>
            <person name="LaButti K."/>
            <person name="Lindquist E.A."/>
            <person name="Lipzen A."/>
            <person name="Lundell T."/>
            <person name="Morin E."/>
            <person name="Murat C."/>
            <person name="Riley R."/>
            <person name="Ohm R."/>
            <person name="Sun H."/>
            <person name="Tunlid A."/>
            <person name="Henrissat B."/>
            <person name="Grigoriev I.V."/>
            <person name="Hibbett D.S."/>
            <person name="Martin F."/>
        </authorList>
    </citation>
    <scope>NUCLEOTIDE SEQUENCE [LARGE SCALE GENOMIC DNA]</scope>
    <source>
        <strain evidence="5">MAFF 305830</strain>
    </source>
</reference>
<evidence type="ECO:0000313" key="5">
    <source>
        <dbReference type="Proteomes" id="UP000054097"/>
    </source>
</evidence>
<dbReference type="PANTHER" id="PTHR37543">
    <property type="entry name" value="CCCH ZINC FINGER DNA BINDING PROTEIN (AFU_ORTHOLOGUE AFUA_5G12760)"/>
    <property type="match status" value="1"/>
</dbReference>
<dbReference type="EMBL" id="KN824371">
    <property type="protein sequence ID" value="KIM21797.1"/>
    <property type="molecule type" value="Genomic_DNA"/>
</dbReference>
<name>A0A0C2WWQ8_SERVB</name>
<evidence type="ECO:0000313" key="4">
    <source>
        <dbReference type="EMBL" id="KIM21797.1"/>
    </source>
</evidence>
<proteinExistence type="predicted"/>
<dbReference type="Gene3D" id="4.10.1000.10">
    <property type="entry name" value="Zinc finger, CCCH-type"/>
    <property type="match status" value="1"/>
</dbReference>